<dbReference type="GO" id="GO:0032259">
    <property type="term" value="P:methylation"/>
    <property type="evidence" value="ECO:0007669"/>
    <property type="project" value="UniProtKB-KW"/>
</dbReference>
<dbReference type="GO" id="GO:0008610">
    <property type="term" value="P:lipid biosynthetic process"/>
    <property type="evidence" value="ECO:0007669"/>
    <property type="project" value="InterPro"/>
</dbReference>
<dbReference type="PANTHER" id="PTHR43667:SF2">
    <property type="entry name" value="FATTY ACID C-METHYL TRANSFERASE"/>
    <property type="match status" value="1"/>
</dbReference>
<proteinExistence type="inferred from homology"/>
<dbReference type="Proteomes" id="UP000256431">
    <property type="component" value="Unassembled WGS sequence"/>
</dbReference>
<dbReference type="CDD" id="cd02440">
    <property type="entry name" value="AdoMet_MTases"/>
    <property type="match status" value="1"/>
</dbReference>
<keyword evidence="4" id="KW-0949">S-adenosyl-L-methionine</keyword>
<evidence type="ECO:0000256" key="5">
    <source>
        <dbReference type="ARBA" id="ARBA00023098"/>
    </source>
</evidence>
<evidence type="ECO:0000256" key="3">
    <source>
        <dbReference type="ARBA" id="ARBA00022679"/>
    </source>
</evidence>
<evidence type="ECO:0000313" key="9">
    <source>
        <dbReference type="Proteomes" id="UP000256431"/>
    </source>
</evidence>
<keyword evidence="5" id="KW-0443">Lipid metabolism</keyword>
<evidence type="ECO:0000256" key="7">
    <source>
        <dbReference type="SAM" id="MobiDB-lite"/>
    </source>
</evidence>
<dbReference type="InterPro" id="IPR050723">
    <property type="entry name" value="CFA/CMAS"/>
</dbReference>
<reference evidence="8 9" key="1">
    <citation type="submission" date="2018-08" db="EMBL/GenBank/DDBJ databases">
        <title>Genome sequence of Marinobacter flavimaris KCTC 12185.</title>
        <authorList>
            <person name="Chun J."/>
            <person name="Kim B.-Y."/>
            <person name="Choi S.-B."/>
            <person name="Kwak M.-J."/>
        </authorList>
    </citation>
    <scope>NUCLEOTIDE SEQUENCE [LARGE SCALE GENOMIC DNA]</scope>
    <source>
        <strain evidence="8 9">KCTC 12185</strain>
    </source>
</reference>
<keyword evidence="2 8" id="KW-0489">Methyltransferase</keyword>
<dbReference type="EMBL" id="QRDH01000001">
    <property type="protein sequence ID" value="RDU42447.1"/>
    <property type="molecule type" value="Genomic_DNA"/>
</dbReference>
<keyword evidence="3 8" id="KW-0808">Transferase</keyword>
<sequence length="412" mass="46766">MSRESLPEGGHLGSREKPTGKTSAIHRNLFLQALKSLQFGSLSLTWPDGKTTRHEGKQDGVHAEMALLQWDVIDHLITHGDVGLGEDYMAGKWSTPDLLALMRLAAGNIVVFDRVLHTSVWLRLWHWCRHRLSSNTLKRSRKNVQEHYDLGNDFYQLWLDRSMTYSCALFDGNTSLSLYEAQKAKYERILQRLAPEPGSRILEIGCGWGGFMEIAATHGCHVTGATLSGEQADYARQRLESAGLAENAEVRLQDYRELSGPFDYLVSIGMFEHVGESYWPAYMRDVHDYLRPGGKAMIQTITIAEERFERYRSGNDFLREHIFPGGMLPSRKRFEAVAADSGLVVNDVFEFGQDYAITLEKWLANVDEQIPAIRALGYSEMFVRKWRFYLASCAGMFRAGGINVMQVELSRE</sequence>
<feature type="active site" evidence="6">
    <location>
        <position position="393"/>
    </location>
</feature>
<dbReference type="InterPro" id="IPR029063">
    <property type="entry name" value="SAM-dependent_MTases_sf"/>
</dbReference>
<dbReference type="GO" id="GO:0008168">
    <property type="term" value="F:methyltransferase activity"/>
    <property type="evidence" value="ECO:0007669"/>
    <property type="project" value="UniProtKB-KW"/>
</dbReference>
<dbReference type="Gene3D" id="3.40.50.150">
    <property type="entry name" value="Vaccinia Virus protein VP39"/>
    <property type="match status" value="1"/>
</dbReference>
<protein>
    <submittedName>
        <fullName evidence="8">Class I SAM-dependent methyltransferase</fullName>
    </submittedName>
</protein>
<evidence type="ECO:0000256" key="1">
    <source>
        <dbReference type="ARBA" id="ARBA00010815"/>
    </source>
</evidence>
<dbReference type="RefSeq" id="WP_008177432.1">
    <property type="nucleotide sequence ID" value="NZ_PSSW01000001.1"/>
</dbReference>
<name>A0A3D8H712_9GAMM</name>
<gene>
    <name evidence="8" type="ORF">DXI23_01845</name>
</gene>
<evidence type="ECO:0000256" key="2">
    <source>
        <dbReference type="ARBA" id="ARBA00022603"/>
    </source>
</evidence>
<dbReference type="AlphaFoldDB" id="A0A3D8H712"/>
<keyword evidence="9" id="KW-1185">Reference proteome</keyword>
<dbReference type="InterPro" id="IPR003333">
    <property type="entry name" value="CMAS"/>
</dbReference>
<evidence type="ECO:0000313" key="8">
    <source>
        <dbReference type="EMBL" id="RDU42447.1"/>
    </source>
</evidence>
<dbReference type="PANTHER" id="PTHR43667">
    <property type="entry name" value="CYCLOPROPANE-FATTY-ACYL-PHOSPHOLIPID SYNTHASE"/>
    <property type="match status" value="1"/>
</dbReference>
<dbReference type="SUPFAM" id="SSF53335">
    <property type="entry name" value="S-adenosyl-L-methionine-dependent methyltransferases"/>
    <property type="match status" value="1"/>
</dbReference>
<evidence type="ECO:0000256" key="6">
    <source>
        <dbReference type="PIRSR" id="PIRSR003085-1"/>
    </source>
</evidence>
<comment type="similarity">
    <text evidence="1">Belongs to the CFA/CMAS family.</text>
</comment>
<feature type="region of interest" description="Disordered" evidence="7">
    <location>
        <begin position="1"/>
        <end position="20"/>
    </location>
</feature>
<organism evidence="8 9">
    <name type="scientific">Marinobacter flavimaris</name>
    <dbReference type="NCBI Taxonomy" id="262076"/>
    <lineage>
        <taxon>Bacteria</taxon>
        <taxon>Pseudomonadati</taxon>
        <taxon>Pseudomonadota</taxon>
        <taxon>Gammaproteobacteria</taxon>
        <taxon>Pseudomonadales</taxon>
        <taxon>Marinobacteraceae</taxon>
        <taxon>Marinobacter</taxon>
    </lineage>
</organism>
<dbReference type="PIRSF" id="PIRSF003085">
    <property type="entry name" value="CMAS"/>
    <property type="match status" value="1"/>
</dbReference>
<comment type="caution">
    <text evidence="8">The sequence shown here is derived from an EMBL/GenBank/DDBJ whole genome shotgun (WGS) entry which is preliminary data.</text>
</comment>
<evidence type="ECO:0000256" key="4">
    <source>
        <dbReference type="ARBA" id="ARBA00022691"/>
    </source>
</evidence>
<dbReference type="Pfam" id="PF02353">
    <property type="entry name" value="CMAS"/>
    <property type="match status" value="1"/>
</dbReference>
<accession>A0A3D8H712</accession>